<evidence type="ECO:0000256" key="7">
    <source>
        <dbReference type="SAM" id="Phobius"/>
    </source>
</evidence>
<comment type="similarity">
    <text evidence="2">Belongs to the chromate ion transporter (CHR) (TC 2.A.51) family.</text>
</comment>
<sequence>MQRKDISLFNIFWTFIKIGAFTFGGGYAMIPIIEKELVHEKKWIEDKELIDIIAVSQSIPGALAVNLSVFIGNQLKSWLGAIISCVGVVLPSFITIVVIAEIFEKFNNSVVVQTFFTGIRPAVVSLILLAILQLKQSVAKNWINLILIVGSFVSIEFLNINPIIVIIVSGVVGYIFFKEREGEQLYETN</sequence>
<evidence type="ECO:0000256" key="6">
    <source>
        <dbReference type="ARBA" id="ARBA00023136"/>
    </source>
</evidence>
<evidence type="ECO:0000256" key="4">
    <source>
        <dbReference type="ARBA" id="ARBA00022692"/>
    </source>
</evidence>
<keyword evidence="4 7" id="KW-0812">Transmembrane</keyword>
<evidence type="ECO:0000256" key="5">
    <source>
        <dbReference type="ARBA" id="ARBA00022989"/>
    </source>
</evidence>
<keyword evidence="5 7" id="KW-1133">Transmembrane helix</keyword>
<dbReference type="Pfam" id="PF02417">
    <property type="entry name" value="Chromate_transp"/>
    <property type="match status" value="1"/>
</dbReference>
<keyword evidence="3" id="KW-1003">Cell membrane</keyword>
<dbReference type="PANTHER" id="PTHR43663:SF2">
    <property type="entry name" value="CHROMATE TRANSPORT PROTEIN-RELATED"/>
    <property type="match status" value="1"/>
</dbReference>
<dbReference type="InterPro" id="IPR003370">
    <property type="entry name" value="Chromate_transpt"/>
</dbReference>
<accession>A0AAE3HH19</accession>
<evidence type="ECO:0000256" key="2">
    <source>
        <dbReference type="ARBA" id="ARBA00005262"/>
    </source>
</evidence>
<evidence type="ECO:0000313" key="8">
    <source>
        <dbReference type="EMBL" id="MCR1899407.1"/>
    </source>
</evidence>
<dbReference type="RefSeq" id="WP_257531746.1">
    <property type="nucleotide sequence ID" value="NZ_JANKAS010000009.1"/>
</dbReference>
<dbReference type="EMBL" id="JANKAS010000009">
    <property type="protein sequence ID" value="MCR1899407.1"/>
    <property type="molecule type" value="Genomic_DNA"/>
</dbReference>
<feature type="transmembrane region" description="Helical" evidence="7">
    <location>
        <begin position="144"/>
        <end position="177"/>
    </location>
</feature>
<feature type="transmembrane region" description="Helical" evidence="7">
    <location>
        <begin position="6"/>
        <end position="28"/>
    </location>
</feature>
<keyword evidence="6 7" id="KW-0472">Membrane</keyword>
<gene>
    <name evidence="8" type="ORF">NSA47_10470</name>
</gene>
<evidence type="ECO:0000256" key="3">
    <source>
        <dbReference type="ARBA" id="ARBA00022475"/>
    </source>
</evidence>
<reference evidence="8" key="1">
    <citation type="submission" date="2022-07" db="EMBL/GenBank/DDBJ databases">
        <title>Enhanced cultured diversity of the mouse gut microbiota enables custom-made synthetic communities.</title>
        <authorList>
            <person name="Afrizal A."/>
        </authorList>
    </citation>
    <scope>NUCLEOTIDE SEQUENCE</scope>
    <source>
        <strain evidence="8">DSM 28593</strain>
    </source>
</reference>
<name>A0AAE3HH19_9FIRM</name>
<organism evidence="8 9">
    <name type="scientific">Irregularibacter muris</name>
    <dbReference type="NCBI Taxonomy" id="1796619"/>
    <lineage>
        <taxon>Bacteria</taxon>
        <taxon>Bacillati</taxon>
        <taxon>Bacillota</taxon>
        <taxon>Clostridia</taxon>
        <taxon>Eubacteriales</taxon>
        <taxon>Eubacteriaceae</taxon>
        <taxon>Irregularibacter</taxon>
    </lineage>
</organism>
<evidence type="ECO:0000256" key="1">
    <source>
        <dbReference type="ARBA" id="ARBA00004651"/>
    </source>
</evidence>
<feature type="transmembrane region" description="Helical" evidence="7">
    <location>
        <begin position="49"/>
        <end position="72"/>
    </location>
</feature>
<dbReference type="GO" id="GO:0015109">
    <property type="term" value="F:chromate transmembrane transporter activity"/>
    <property type="evidence" value="ECO:0007669"/>
    <property type="project" value="InterPro"/>
</dbReference>
<keyword evidence="9" id="KW-1185">Reference proteome</keyword>
<comment type="subcellular location">
    <subcellularLocation>
        <location evidence="1">Cell membrane</location>
        <topology evidence="1">Multi-pass membrane protein</topology>
    </subcellularLocation>
</comment>
<dbReference type="Proteomes" id="UP001205748">
    <property type="component" value="Unassembled WGS sequence"/>
</dbReference>
<feature type="transmembrane region" description="Helical" evidence="7">
    <location>
        <begin position="110"/>
        <end position="132"/>
    </location>
</feature>
<dbReference type="InterPro" id="IPR052518">
    <property type="entry name" value="CHR_Transporter"/>
</dbReference>
<dbReference type="GO" id="GO:0005886">
    <property type="term" value="C:plasma membrane"/>
    <property type="evidence" value="ECO:0007669"/>
    <property type="project" value="UniProtKB-SubCell"/>
</dbReference>
<protein>
    <submittedName>
        <fullName evidence="8">Chromate transporter</fullName>
    </submittedName>
</protein>
<dbReference type="AlphaFoldDB" id="A0AAE3HH19"/>
<dbReference type="PANTHER" id="PTHR43663">
    <property type="entry name" value="CHROMATE TRANSPORT PROTEIN-RELATED"/>
    <property type="match status" value="1"/>
</dbReference>
<proteinExistence type="inferred from homology"/>
<evidence type="ECO:0000313" key="9">
    <source>
        <dbReference type="Proteomes" id="UP001205748"/>
    </source>
</evidence>
<comment type="caution">
    <text evidence="8">The sequence shown here is derived from an EMBL/GenBank/DDBJ whole genome shotgun (WGS) entry which is preliminary data.</text>
</comment>
<feature type="transmembrane region" description="Helical" evidence="7">
    <location>
        <begin position="78"/>
        <end position="103"/>
    </location>
</feature>